<evidence type="ECO:0000256" key="13">
    <source>
        <dbReference type="SAM" id="SignalP"/>
    </source>
</evidence>
<dbReference type="Pfam" id="PF03663">
    <property type="entry name" value="Glyco_hydro_76"/>
    <property type="match status" value="1"/>
</dbReference>
<dbReference type="InterPro" id="IPR001683">
    <property type="entry name" value="PX_dom"/>
</dbReference>
<evidence type="ECO:0000256" key="6">
    <source>
        <dbReference type="ARBA" id="ARBA00022801"/>
    </source>
</evidence>
<comment type="subcellular location">
    <subcellularLocation>
        <location evidence="2">Endomembrane system</location>
    </subcellularLocation>
</comment>
<protein>
    <recommendedName>
        <fullName evidence="4">mannan endo-1,6-alpha-mannosidase</fullName>
        <ecNumber evidence="4">3.2.1.101</ecNumber>
    </recommendedName>
</protein>
<reference evidence="15" key="1">
    <citation type="submission" date="2021-06" db="EMBL/GenBank/DDBJ databases">
        <title>Candida auris outbreak in lebanese hospital.</title>
        <authorList>
            <person name="Finianos M."/>
        </authorList>
    </citation>
    <scope>NUCLEOTIDE SEQUENCE</scope>
    <source>
        <strain evidence="15">CA7LBN</strain>
    </source>
</reference>
<evidence type="ECO:0000256" key="10">
    <source>
        <dbReference type="ARBA" id="ARBA00023316"/>
    </source>
</evidence>
<keyword evidence="10" id="KW-0961">Cell wall biogenesis/degradation</keyword>
<dbReference type="SUPFAM" id="SSF64268">
    <property type="entry name" value="PX domain"/>
    <property type="match status" value="1"/>
</dbReference>
<evidence type="ECO:0000256" key="5">
    <source>
        <dbReference type="ARBA" id="ARBA00022729"/>
    </source>
</evidence>
<dbReference type="InterPro" id="IPR005198">
    <property type="entry name" value="Glyco_hydro_76"/>
</dbReference>
<dbReference type="FunFam" id="1.50.10.20:FF:000006">
    <property type="entry name" value="Mannan endo-1,6-alpha-mannosidase"/>
    <property type="match status" value="1"/>
</dbReference>
<keyword evidence="9" id="KW-0326">Glycosidase</keyword>
<dbReference type="GO" id="GO:0009272">
    <property type="term" value="P:fungal-type cell wall biogenesis"/>
    <property type="evidence" value="ECO:0007669"/>
    <property type="project" value="UniProtKB-ARBA"/>
</dbReference>
<evidence type="ECO:0000256" key="9">
    <source>
        <dbReference type="ARBA" id="ARBA00023295"/>
    </source>
</evidence>
<evidence type="ECO:0000256" key="1">
    <source>
        <dbReference type="ARBA" id="ARBA00001452"/>
    </source>
</evidence>
<evidence type="ECO:0000256" key="2">
    <source>
        <dbReference type="ARBA" id="ARBA00004308"/>
    </source>
</evidence>
<dbReference type="Gene3D" id="1.50.10.20">
    <property type="match status" value="1"/>
</dbReference>
<accession>A0A8F2VX64</accession>
<keyword evidence="11" id="KW-0175">Coiled coil</keyword>
<dbReference type="GO" id="GO:0071555">
    <property type="term" value="P:cell wall organization"/>
    <property type="evidence" value="ECO:0007669"/>
    <property type="project" value="UniProtKB-KW"/>
</dbReference>
<comment type="catalytic activity">
    <reaction evidence="1">
        <text>Random hydrolysis of (1-&gt;6)-alpha-D-mannosidic linkages in unbranched (1-&gt;6)-mannans.</text>
        <dbReference type="EC" id="3.2.1.101"/>
    </reaction>
</comment>
<dbReference type="EC" id="3.2.1.101" evidence="4"/>
<evidence type="ECO:0000256" key="12">
    <source>
        <dbReference type="SAM" id="MobiDB-lite"/>
    </source>
</evidence>
<dbReference type="SUPFAM" id="SSF48208">
    <property type="entry name" value="Six-hairpin glycosidases"/>
    <property type="match status" value="1"/>
</dbReference>
<dbReference type="Gene3D" id="1.20.1270.60">
    <property type="entry name" value="Arfaptin homology (AH) domain/BAR domain"/>
    <property type="match status" value="1"/>
</dbReference>
<feature type="compositionally biased region" description="Basic and acidic residues" evidence="12">
    <location>
        <begin position="559"/>
        <end position="570"/>
    </location>
</feature>
<dbReference type="GO" id="GO:0016052">
    <property type="term" value="P:carbohydrate catabolic process"/>
    <property type="evidence" value="ECO:0007669"/>
    <property type="project" value="InterPro"/>
</dbReference>
<organism evidence="15">
    <name type="scientific">Candidozyma auris</name>
    <name type="common">Yeast</name>
    <name type="synonym">Candida auris</name>
    <dbReference type="NCBI Taxonomy" id="498019"/>
    <lineage>
        <taxon>Eukaryota</taxon>
        <taxon>Fungi</taxon>
        <taxon>Dikarya</taxon>
        <taxon>Ascomycota</taxon>
        <taxon>Saccharomycotina</taxon>
        <taxon>Pichiomycetes</taxon>
        <taxon>Metschnikowiaceae</taxon>
        <taxon>Candidozyma</taxon>
    </lineage>
</organism>
<dbReference type="GO" id="GO:0012505">
    <property type="term" value="C:endomembrane system"/>
    <property type="evidence" value="ECO:0007669"/>
    <property type="project" value="UniProtKB-SubCell"/>
</dbReference>
<dbReference type="Pfam" id="PF00787">
    <property type="entry name" value="PX"/>
    <property type="match status" value="1"/>
</dbReference>
<dbReference type="InterPro" id="IPR014480">
    <property type="entry name" value="Mannan-1_6-alpha_mannosidase"/>
</dbReference>
<feature type="coiled-coil region" evidence="11">
    <location>
        <begin position="980"/>
        <end position="1007"/>
    </location>
</feature>
<dbReference type="GO" id="GO:0007117">
    <property type="term" value="P:budding cell bud growth"/>
    <property type="evidence" value="ECO:0007669"/>
    <property type="project" value="TreeGrafter"/>
</dbReference>
<proteinExistence type="inferred from homology"/>
<keyword evidence="8" id="KW-0325">Glycoprotein</keyword>
<name>A0A8F2VX64_CANAR</name>
<dbReference type="GO" id="GO:0035091">
    <property type="term" value="F:phosphatidylinositol binding"/>
    <property type="evidence" value="ECO:0007669"/>
    <property type="project" value="InterPro"/>
</dbReference>
<evidence type="ECO:0000259" key="14">
    <source>
        <dbReference type="PROSITE" id="PS50195"/>
    </source>
</evidence>
<evidence type="ECO:0000256" key="3">
    <source>
        <dbReference type="ARBA" id="ARBA00009699"/>
    </source>
</evidence>
<feature type="compositionally biased region" description="Polar residues" evidence="12">
    <location>
        <begin position="503"/>
        <end position="515"/>
    </location>
</feature>
<dbReference type="PANTHER" id="PTHR12145:SF36">
    <property type="entry name" value="MANNAN ENDO-1,6-ALPHA-MANNOSIDASE DCW1"/>
    <property type="match status" value="1"/>
</dbReference>
<dbReference type="PANTHER" id="PTHR12145">
    <property type="entry name" value="MANNAN ENDO-1,6-ALPHA-MANNOSIDASE DCW1"/>
    <property type="match status" value="1"/>
</dbReference>
<gene>
    <name evidence="15" type="ORF">CA7LBN_000218</name>
</gene>
<keyword evidence="5 13" id="KW-0732">Signal</keyword>
<dbReference type="AlphaFoldDB" id="A0A8F2VX64"/>
<evidence type="ECO:0000256" key="8">
    <source>
        <dbReference type="ARBA" id="ARBA00023180"/>
    </source>
</evidence>
<feature type="chain" id="PRO_5034721435" description="mannan endo-1,6-alpha-mannosidase" evidence="13">
    <location>
        <begin position="20"/>
        <end position="1061"/>
    </location>
</feature>
<feature type="domain" description="PX" evidence="14">
    <location>
        <begin position="589"/>
        <end position="722"/>
    </location>
</feature>
<dbReference type="PROSITE" id="PS50195">
    <property type="entry name" value="PX"/>
    <property type="match status" value="1"/>
</dbReference>
<feature type="region of interest" description="Disordered" evidence="12">
    <location>
        <begin position="460"/>
        <end position="570"/>
    </location>
</feature>
<feature type="signal peptide" evidence="13">
    <location>
        <begin position="1"/>
        <end position="19"/>
    </location>
</feature>
<dbReference type="InterPro" id="IPR027267">
    <property type="entry name" value="AH/BAR_dom_sf"/>
</dbReference>
<evidence type="ECO:0000256" key="11">
    <source>
        <dbReference type="SAM" id="Coils"/>
    </source>
</evidence>
<dbReference type="Gene3D" id="3.30.1520.10">
    <property type="entry name" value="Phox-like domain"/>
    <property type="match status" value="1"/>
</dbReference>
<dbReference type="InterPro" id="IPR036871">
    <property type="entry name" value="PX_dom_sf"/>
</dbReference>
<dbReference type="SMART" id="SM00312">
    <property type="entry name" value="PX"/>
    <property type="match status" value="1"/>
</dbReference>
<dbReference type="EMBL" id="CP076749">
    <property type="protein sequence ID" value="QWW21472.1"/>
    <property type="molecule type" value="Genomic_DNA"/>
</dbReference>
<evidence type="ECO:0000256" key="4">
    <source>
        <dbReference type="ARBA" id="ARBA00012350"/>
    </source>
</evidence>
<dbReference type="GO" id="GO:0008496">
    <property type="term" value="F:mannan endo-1,6-alpha-mannosidase activity"/>
    <property type="evidence" value="ECO:0007669"/>
    <property type="project" value="UniProtKB-EC"/>
</dbReference>
<evidence type="ECO:0000313" key="15">
    <source>
        <dbReference type="EMBL" id="QWW21472.1"/>
    </source>
</evidence>
<evidence type="ECO:0000256" key="7">
    <source>
        <dbReference type="ARBA" id="ARBA00023136"/>
    </source>
</evidence>
<comment type="similarity">
    <text evidence="3">Belongs to the glycosyl hydrolase 76 family.</text>
</comment>
<keyword evidence="6" id="KW-0378">Hydrolase</keyword>
<dbReference type="CDD" id="cd06863">
    <property type="entry name" value="PX_Atg24p"/>
    <property type="match status" value="1"/>
</dbReference>
<dbReference type="InterPro" id="IPR008928">
    <property type="entry name" value="6-hairpin_glycosidase_sf"/>
</dbReference>
<dbReference type="Proteomes" id="UP000825438">
    <property type="component" value="Chromosome I"/>
</dbReference>
<keyword evidence="7" id="KW-0472">Membrane</keyword>
<sequence>MRLLDFAITWISFASITSAVWLDTNNETTIKDATKLIAKGLLDYYQGNKYGGTIGMFSWPYYWWHAGGAFGSLLDYSYYTQDTQYDDLIEQALTYQVGENYNYIPLNQSTTEGNDDQAFWGFAVMAAAEHNFTNPEDPKLAWLALAQAVFNTMSSRWDMDHCNGGLRWQIFQWNSGYDYKNSVSNGALFHMSARLARYTGNDSYVDWAEKVFDWMYGVGLLTEGEHWFVYDGTHAPDNCSNVTKWQWTYNQGLMLAGCAYLWNYTEDEKWHNRTLNFLKSAEVFFYKKSEDAHIMYEAACQSPTSNQYSCNQDQRSFKAYFSRFLGLTSILVPETYDHIRRWLVDSANAAAWSCVGGSDGHTCGLSWTNGTWDGVYGLGEQMNALEVIQNLLVAERPPPLTADTGGSSIGNPAAGYAIAKTDAEPLDLHAKDKAGASIITAIIGISDMSEDPFTSIKWDSEEESKQIHENQSPVIPEEEQAEPSKDSEGQSSPPAHQSDYPIETSTIASAEQVTASKDRQRTVEENASEAMNEADAMDTLKSPSAPTQPEELNGALEQAKPREPVPSEDEIRQAELREQQLSETFDKYSIDSQVSHPISDRDSNAKQYISYLITTTTDHPSITKLSSVKPVAGTSTITVKTRRRYGDFRFLHNCLINDFPQALVPPLPPKSNFKYLTGDTFSTAFVHKRLHSLDTFIRFICQHRYLSQSSVFHYFISDSTEWNTFTNNLSVSKSGAADENEGGGLGVVGKVVNEDLLTETVMNFFTSSKHKRETNKDILEISDKLKKLYENLVKLDKIFGKLNRKHGDLRVDYEQFASQINHLASIQSATVQANENSKVDPNKSVNSSSAEVPVSQSNLKVFSDSLLYFSKHWSSLHQYVDESFLISLKDCAKYIIRFTELIELQHNRKIDLQVLQDYLNKARADLASLGGTSGGHGPAPTPVMVSPQRGIVNNTTQLIKDTISTSATPHIGSTHSDSKKLKLQSRIAQLENEIKTQTHLVNHLTNRIINEEYPNWDKFNKRLLKKSMVDLCDQEISFYKNLVDNWGDVEKKLMLRLEELC</sequence>